<organism evidence="2 3">
    <name type="scientific">Xylanimonas ulmi</name>
    <dbReference type="NCBI Taxonomy" id="228973"/>
    <lineage>
        <taxon>Bacteria</taxon>
        <taxon>Bacillati</taxon>
        <taxon>Actinomycetota</taxon>
        <taxon>Actinomycetes</taxon>
        <taxon>Micrococcales</taxon>
        <taxon>Promicromonosporaceae</taxon>
        <taxon>Xylanimonas</taxon>
    </lineage>
</organism>
<feature type="region of interest" description="Disordered" evidence="1">
    <location>
        <begin position="72"/>
        <end position="94"/>
    </location>
</feature>
<dbReference type="AlphaFoldDB" id="A0A4Q7M4F2"/>
<dbReference type="OrthoDB" id="4734732at2"/>
<dbReference type="RefSeq" id="WP_130416286.1">
    <property type="nucleotide sequence ID" value="NZ_SGWX01000001.1"/>
</dbReference>
<feature type="compositionally biased region" description="Acidic residues" evidence="1">
    <location>
        <begin position="78"/>
        <end position="94"/>
    </location>
</feature>
<name>A0A4Q7M4F2_9MICO</name>
<protein>
    <submittedName>
        <fullName evidence="2">Uncharacterized protein</fullName>
    </submittedName>
</protein>
<dbReference type="Proteomes" id="UP000293852">
    <property type="component" value="Unassembled WGS sequence"/>
</dbReference>
<accession>A0A4Q7M4F2</accession>
<gene>
    <name evidence="2" type="ORF">EV386_3198</name>
</gene>
<evidence type="ECO:0000313" key="2">
    <source>
        <dbReference type="EMBL" id="RZS62845.1"/>
    </source>
</evidence>
<dbReference type="EMBL" id="SGWX01000001">
    <property type="protein sequence ID" value="RZS62845.1"/>
    <property type="molecule type" value="Genomic_DNA"/>
</dbReference>
<keyword evidence="3" id="KW-1185">Reference proteome</keyword>
<evidence type="ECO:0000313" key="3">
    <source>
        <dbReference type="Proteomes" id="UP000293852"/>
    </source>
</evidence>
<evidence type="ECO:0000256" key="1">
    <source>
        <dbReference type="SAM" id="MobiDB-lite"/>
    </source>
</evidence>
<reference evidence="2 3" key="1">
    <citation type="submission" date="2019-02" db="EMBL/GenBank/DDBJ databases">
        <title>Sequencing the genomes of 1000 actinobacteria strains.</title>
        <authorList>
            <person name="Klenk H.-P."/>
        </authorList>
    </citation>
    <scope>NUCLEOTIDE SEQUENCE [LARGE SCALE GENOMIC DNA]</scope>
    <source>
        <strain evidence="2 3">DSM 16932</strain>
    </source>
</reference>
<proteinExistence type="predicted"/>
<comment type="caution">
    <text evidence="2">The sequence shown here is derived from an EMBL/GenBank/DDBJ whole genome shotgun (WGS) entry which is preliminary data.</text>
</comment>
<sequence length="94" mass="10737">MGTHEPEGWWRRLSADVRRWLKENPRSELSTTIFDAVIGAGGPYRSDPDRHPDELPDGRLLSDEAWEYIKEQPHPDEVLDEGPDALDEGLDDRG</sequence>